<dbReference type="KEGG" id="goq:ACH46_13445"/>
<evidence type="ECO:0008006" key="3">
    <source>
        <dbReference type="Google" id="ProtNLM"/>
    </source>
</evidence>
<gene>
    <name evidence="1" type="ORF">ACH46_13445</name>
</gene>
<reference evidence="1 2" key="2">
    <citation type="journal article" date="2017" name="Int. J. Syst. Evol. Microbiol.">
        <title>Gordonia phthalatica sp. nov., a di-n-butyl phthalate-degrading bacterium isolated from activated sludge.</title>
        <authorList>
            <person name="Jin D."/>
            <person name="Kong X."/>
            <person name="Jia M."/>
            <person name="Yu X."/>
            <person name="Wang X."/>
            <person name="Zhuang X."/>
            <person name="Deng Y."/>
            <person name="Bai Z."/>
        </authorList>
    </citation>
    <scope>NUCLEOTIDE SEQUENCE [LARGE SCALE GENOMIC DNA]</scope>
    <source>
        <strain evidence="1 2">QH-11</strain>
    </source>
</reference>
<organism evidence="1 2">
    <name type="scientific">Gordonia phthalatica</name>
    <dbReference type="NCBI Taxonomy" id="1136941"/>
    <lineage>
        <taxon>Bacteria</taxon>
        <taxon>Bacillati</taxon>
        <taxon>Actinomycetota</taxon>
        <taxon>Actinomycetes</taxon>
        <taxon>Mycobacteriales</taxon>
        <taxon>Gordoniaceae</taxon>
        <taxon>Gordonia</taxon>
    </lineage>
</organism>
<sequence length="460" mass="50745">MRTGDLAARSWKYFALPTGAALKFEWVRPTDGADWELGTSGRLGAEITEPFHPEDVFILGLELAPDWVMPDEANGAPTKHSDGEDVAASMLPASAFHPVPEPDADELARRKASLARWLADEGFDGPFPDRDAVRSHLSADGPSAAGHYLLSFSDGQAYIGETIDFVGRFAQHSVTYSDIEAFYIRSDAAAQTLISRNRDSAKRSLRRDERALIHAAQNDGLILRNTMEMANPIKVSRTFSELVSADEIDRWVAQPLSANADDSAVAQRVERQHTAARGQAFNAFINLSEAEQVLRIVRAYLERCVPFPARTEYASWAISCMPKSLRGARGEKERWSVLCCLSIARPETLTITRNKQTGHVSGFVAANEVELGCDEDLGVVRLIRQHPGIRINYEAHASFGPGVVLLHAPDLDALEDLLDDTRVTRAASTVALRMCRVGPSTQRAVHNPYLVERAMGWERE</sequence>
<proteinExistence type="predicted"/>
<dbReference type="EMBL" id="CP011853">
    <property type="protein sequence ID" value="ALG85295.1"/>
    <property type="molecule type" value="Genomic_DNA"/>
</dbReference>
<dbReference type="AlphaFoldDB" id="A0A0N7FUU0"/>
<reference evidence="2" key="1">
    <citation type="submission" date="2015-06" db="EMBL/GenBank/DDBJ databases">
        <title>Complete genome sequence and metabolic analysis of phthalate degradation pathway in Gordonia sp. QH-11.</title>
        <authorList>
            <person name="Jin D."/>
            <person name="Kong X."/>
            <person name="Bai Z."/>
        </authorList>
    </citation>
    <scope>NUCLEOTIDE SEQUENCE [LARGE SCALE GENOMIC DNA]</scope>
    <source>
        <strain evidence="2">QH-11</strain>
    </source>
</reference>
<keyword evidence="2" id="KW-1185">Reference proteome</keyword>
<protein>
    <recommendedName>
        <fullName evidence="3">GIY-YIG domain-containing protein</fullName>
    </recommendedName>
</protein>
<evidence type="ECO:0000313" key="1">
    <source>
        <dbReference type="EMBL" id="ALG85295.1"/>
    </source>
</evidence>
<name>A0A0N7FUU0_9ACTN</name>
<dbReference type="Proteomes" id="UP000063789">
    <property type="component" value="Chromosome"/>
</dbReference>
<dbReference type="PATRIC" id="fig|1136941.3.peg.2735"/>
<accession>A0A0N7FUU0</accession>
<evidence type="ECO:0000313" key="2">
    <source>
        <dbReference type="Proteomes" id="UP000063789"/>
    </source>
</evidence>